<comment type="caution">
    <text evidence="1">The sequence shown here is derived from an EMBL/GenBank/DDBJ whole genome shotgun (WGS) entry which is preliminary data.</text>
</comment>
<sequence length="75" mass="8234">MLGHSRGYRWCSGQSVWYLASCPTGKGSIVPGRGSGPEQTSRSLDGDCGKLLIITNKEKRHTYIQFAGGRLHRNV</sequence>
<proteinExistence type="predicted"/>
<reference evidence="1 2" key="1">
    <citation type="submission" date="2021-06" db="EMBL/GenBank/DDBJ databases">
        <authorList>
            <person name="Palmer J.M."/>
        </authorList>
    </citation>
    <scope>NUCLEOTIDE SEQUENCE [LARGE SCALE GENOMIC DNA]</scope>
    <source>
        <strain evidence="1 2">AS_MEX2019</strain>
        <tissue evidence="1">Muscle</tissue>
    </source>
</reference>
<evidence type="ECO:0000313" key="2">
    <source>
        <dbReference type="Proteomes" id="UP001469553"/>
    </source>
</evidence>
<keyword evidence="2" id="KW-1185">Reference proteome</keyword>
<protein>
    <submittedName>
        <fullName evidence="1">Uncharacterized protein</fullName>
    </submittedName>
</protein>
<dbReference type="EMBL" id="JAHRIP010003803">
    <property type="protein sequence ID" value="MEQ2281505.1"/>
    <property type="molecule type" value="Genomic_DNA"/>
</dbReference>
<dbReference type="Proteomes" id="UP001469553">
    <property type="component" value="Unassembled WGS sequence"/>
</dbReference>
<accession>A0ABV0XJ68</accession>
<gene>
    <name evidence="1" type="ORF">AMECASPLE_031066</name>
</gene>
<organism evidence="1 2">
    <name type="scientific">Ameca splendens</name>
    <dbReference type="NCBI Taxonomy" id="208324"/>
    <lineage>
        <taxon>Eukaryota</taxon>
        <taxon>Metazoa</taxon>
        <taxon>Chordata</taxon>
        <taxon>Craniata</taxon>
        <taxon>Vertebrata</taxon>
        <taxon>Euteleostomi</taxon>
        <taxon>Actinopterygii</taxon>
        <taxon>Neopterygii</taxon>
        <taxon>Teleostei</taxon>
        <taxon>Neoteleostei</taxon>
        <taxon>Acanthomorphata</taxon>
        <taxon>Ovalentaria</taxon>
        <taxon>Atherinomorphae</taxon>
        <taxon>Cyprinodontiformes</taxon>
        <taxon>Goodeidae</taxon>
        <taxon>Ameca</taxon>
    </lineage>
</organism>
<name>A0ABV0XJ68_9TELE</name>
<evidence type="ECO:0000313" key="1">
    <source>
        <dbReference type="EMBL" id="MEQ2281505.1"/>
    </source>
</evidence>